<dbReference type="EMBL" id="AP025318">
    <property type="protein sequence ID" value="BDD12330.1"/>
    <property type="molecule type" value="Genomic_DNA"/>
</dbReference>
<keyword evidence="2" id="KW-1185">Reference proteome</keyword>
<geneLocation type="plasmid" evidence="1 2">
    <name>pFA4</name>
</geneLocation>
<keyword evidence="1" id="KW-0614">Plasmid</keyword>
<organism evidence="1 2">
    <name type="scientific">Fulvitalea axinellae</name>
    <dbReference type="NCBI Taxonomy" id="1182444"/>
    <lineage>
        <taxon>Bacteria</taxon>
        <taxon>Pseudomonadati</taxon>
        <taxon>Bacteroidota</taxon>
        <taxon>Cytophagia</taxon>
        <taxon>Cytophagales</taxon>
        <taxon>Persicobacteraceae</taxon>
        <taxon>Fulvitalea</taxon>
    </lineage>
</organism>
<proteinExistence type="predicted"/>
<sequence>MNTRGHISETRIRIHDYSNTGKIVTETARLAGKALGWEELRSTFGRSFGEAIRLPSDKNRMCNSLLRAFPTGA</sequence>
<evidence type="ECO:0000313" key="2">
    <source>
        <dbReference type="Proteomes" id="UP001348817"/>
    </source>
</evidence>
<gene>
    <name evidence="1" type="ORF">FUAX_47620</name>
</gene>
<dbReference type="AlphaFoldDB" id="A0AAU9DID4"/>
<evidence type="ECO:0000313" key="1">
    <source>
        <dbReference type="EMBL" id="BDD12330.1"/>
    </source>
</evidence>
<reference evidence="1 2" key="1">
    <citation type="submission" date="2021-12" db="EMBL/GenBank/DDBJ databases">
        <title>Genome sequencing of bacteria with rrn-lacking chromosome and rrn-plasmid.</title>
        <authorList>
            <person name="Anda M."/>
            <person name="Iwasaki W."/>
        </authorList>
    </citation>
    <scope>NUCLEOTIDE SEQUENCE [LARGE SCALE GENOMIC DNA]</scope>
    <source>
        <strain evidence="1 2">DSM 100852</strain>
        <plasmid evidence="1 2">pFA4</plasmid>
    </source>
</reference>
<accession>A0AAU9DID4</accession>
<dbReference type="Proteomes" id="UP001348817">
    <property type="component" value="Plasmid pFA4"/>
</dbReference>
<name>A0AAU9DID4_9BACT</name>
<dbReference type="KEGG" id="fax:FUAX_47620"/>
<dbReference type="RefSeq" id="WP_338395682.1">
    <property type="nucleotide sequence ID" value="NZ_AP025318.1"/>
</dbReference>
<protein>
    <submittedName>
        <fullName evidence="1">Uncharacterized protein</fullName>
    </submittedName>
</protein>